<accession>H0R1U7</accession>
<keyword evidence="8" id="KW-1185">Reference proteome</keyword>
<dbReference type="EMBL" id="BAEH01000073">
    <property type="protein sequence ID" value="GAB19048.1"/>
    <property type="molecule type" value="Genomic_DNA"/>
</dbReference>
<evidence type="ECO:0000256" key="4">
    <source>
        <dbReference type="ARBA" id="ARBA00023709"/>
    </source>
</evidence>
<organism evidence="7 8">
    <name type="scientific">Gordonia effusa NBRC 100432</name>
    <dbReference type="NCBI Taxonomy" id="1077974"/>
    <lineage>
        <taxon>Bacteria</taxon>
        <taxon>Bacillati</taxon>
        <taxon>Actinomycetota</taxon>
        <taxon>Actinomycetes</taxon>
        <taxon>Mycobacteriales</taxon>
        <taxon>Gordoniaceae</taxon>
        <taxon>Gordonia</taxon>
    </lineage>
</organism>
<dbReference type="Proteomes" id="UP000035034">
    <property type="component" value="Unassembled WGS sequence"/>
</dbReference>
<dbReference type="SUPFAM" id="SSF52096">
    <property type="entry name" value="ClpP/crotonase"/>
    <property type="match status" value="1"/>
</dbReference>
<dbReference type="CDD" id="cd06558">
    <property type="entry name" value="crotonase-like"/>
    <property type="match status" value="1"/>
</dbReference>
<proteinExistence type="inferred from homology"/>
<comment type="catalytic activity">
    <reaction evidence="4">
        <text>a (3S)-3-hydroxyacyl-CoA = a (2E)-enoyl-CoA + H2O</text>
        <dbReference type="Rhea" id="RHEA:16105"/>
        <dbReference type="ChEBI" id="CHEBI:15377"/>
        <dbReference type="ChEBI" id="CHEBI:57318"/>
        <dbReference type="ChEBI" id="CHEBI:58856"/>
        <dbReference type="EC" id="4.2.1.17"/>
    </reaction>
</comment>
<dbReference type="PANTHER" id="PTHR43149:SF1">
    <property type="entry name" value="DELTA(3,5)-DELTA(2,4)-DIENOYL-COA ISOMERASE, MITOCHONDRIAL"/>
    <property type="match status" value="1"/>
</dbReference>
<dbReference type="Gene3D" id="3.90.226.10">
    <property type="entry name" value="2-enoyl-CoA Hydratase, Chain A, domain 1"/>
    <property type="match status" value="1"/>
</dbReference>
<evidence type="ECO:0000256" key="2">
    <source>
        <dbReference type="ARBA" id="ARBA00005254"/>
    </source>
</evidence>
<dbReference type="InterPro" id="IPR018376">
    <property type="entry name" value="Enoyl-CoA_hyd/isom_CS"/>
</dbReference>
<dbReference type="eggNOG" id="COG1024">
    <property type="taxonomic scope" value="Bacteria"/>
</dbReference>
<evidence type="ECO:0000256" key="5">
    <source>
        <dbReference type="ARBA" id="ARBA00023717"/>
    </source>
</evidence>
<dbReference type="PROSITE" id="PS00166">
    <property type="entry name" value="ENOYL_COA_HYDRATASE"/>
    <property type="match status" value="1"/>
</dbReference>
<gene>
    <name evidence="7" type="ORF">GOEFS_073_00680</name>
</gene>
<evidence type="ECO:0000313" key="8">
    <source>
        <dbReference type="Proteomes" id="UP000035034"/>
    </source>
</evidence>
<dbReference type="RefSeq" id="WP_007318383.1">
    <property type="nucleotide sequence ID" value="NZ_BAEH01000073.1"/>
</dbReference>
<dbReference type="InterPro" id="IPR045002">
    <property type="entry name" value="Ech1-like"/>
</dbReference>
<dbReference type="InterPro" id="IPR001753">
    <property type="entry name" value="Enoyl-CoA_hydra/iso"/>
</dbReference>
<dbReference type="STRING" id="1077974.GOEFS_073_00680"/>
<dbReference type="Pfam" id="PF00378">
    <property type="entry name" value="ECH_1"/>
    <property type="match status" value="1"/>
</dbReference>
<dbReference type="PANTHER" id="PTHR43149">
    <property type="entry name" value="ENOYL-COA HYDRATASE"/>
    <property type="match status" value="1"/>
</dbReference>
<evidence type="ECO:0000256" key="6">
    <source>
        <dbReference type="RuleBase" id="RU003707"/>
    </source>
</evidence>
<dbReference type="GO" id="GO:0006631">
    <property type="term" value="P:fatty acid metabolic process"/>
    <property type="evidence" value="ECO:0007669"/>
    <property type="project" value="UniProtKB-KW"/>
</dbReference>
<dbReference type="NCBIfam" id="NF005699">
    <property type="entry name" value="PRK07509.1"/>
    <property type="match status" value="1"/>
</dbReference>
<comment type="catalytic activity">
    <reaction evidence="5">
        <text>a 4-saturated-(3S)-3-hydroxyacyl-CoA = a (3E)-enoyl-CoA + H2O</text>
        <dbReference type="Rhea" id="RHEA:20724"/>
        <dbReference type="ChEBI" id="CHEBI:15377"/>
        <dbReference type="ChEBI" id="CHEBI:58521"/>
        <dbReference type="ChEBI" id="CHEBI:137480"/>
        <dbReference type="EC" id="4.2.1.17"/>
    </reaction>
</comment>
<protein>
    <submittedName>
        <fullName evidence="7">Putative enoyl-CoA hydratase</fullName>
    </submittedName>
</protein>
<comment type="similarity">
    <text evidence="2 6">Belongs to the enoyl-CoA hydratase/isomerase family.</text>
</comment>
<dbReference type="InterPro" id="IPR029045">
    <property type="entry name" value="ClpP/crotonase-like_dom_sf"/>
</dbReference>
<evidence type="ECO:0000313" key="7">
    <source>
        <dbReference type="EMBL" id="GAB19048.1"/>
    </source>
</evidence>
<reference evidence="7 8" key="1">
    <citation type="submission" date="2011-12" db="EMBL/GenBank/DDBJ databases">
        <title>Whole genome shotgun sequence of Gordonia effusa NBRC 100432.</title>
        <authorList>
            <person name="Yoshida I."/>
            <person name="Takarada H."/>
            <person name="Hosoyama A."/>
            <person name="Tsuchikane K."/>
            <person name="Katsumata H."/>
            <person name="Yamazaki S."/>
            <person name="Fujita N."/>
        </authorList>
    </citation>
    <scope>NUCLEOTIDE SEQUENCE [LARGE SCALE GENOMIC DNA]</scope>
    <source>
        <strain evidence="7 8">NBRC 100432</strain>
    </source>
</reference>
<dbReference type="GO" id="GO:0016853">
    <property type="term" value="F:isomerase activity"/>
    <property type="evidence" value="ECO:0007669"/>
    <property type="project" value="InterPro"/>
</dbReference>
<keyword evidence="3" id="KW-0276">Fatty acid metabolism</keyword>
<dbReference type="GO" id="GO:0004300">
    <property type="term" value="F:enoyl-CoA hydratase activity"/>
    <property type="evidence" value="ECO:0007669"/>
    <property type="project" value="UniProtKB-EC"/>
</dbReference>
<name>H0R1U7_9ACTN</name>
<dbReference type="OrthoDB" id="8452484at2"/>
<comment type="function">
    <text evidence="1">Could possibly oxidize fatty acids using specific components.</text>
</comment>
<evidence type="ECO:0000256" key="1">
    <source>
        <dbReference type="ARBA" id="ARBA00002994"/>
    </source>
</evidence>
<dbReference type="AlphaFoldDB" id="H0R1U7"/>
<evidence type="ECO:0000256" key="3">
    <source>
        <dbReference type="ARBA" id="ARBA00022832"/>
    </source>
</evidence>
<keyword evidence="3" id="KW-0443">Lipid metabolism</keyword>
<sequence length="266" mass="28981">MSELVTYNVVGDVAHVVLNRPDKLNALTLDMLDYLGRCARRAAKDKSLRAVLLYGAGDSFSAGLDFGSTSKQVSRVVRTFVPQILSGNANGFQKPAWMWRSVPVPVIAVVTGHCFGGGLQIALGADFRIVAPTADFSIMEAKWGLIPDMSASASLSQLVGIDVAKKLTMTAEVFDAAYAKDIGLVTEVADDPHTAADALMEKISQRSPDSVASAKALFERTWERNSRWSFPIEQMLQMRLLRGKNSTIARVAGLTRSVPEYVQRQF</sequence>
<comment type="caution">
    <text evidence="7">The sequence shown here is derived from an EMBL/GenBank/DDBJ whole genome shotgun (WGS) entry which is preliminary data.</text>
</comment>